<keyword evidence="12" id="KW-0436">Ligase</keyword>
<proteinExistence type="inferred from homology"/>
<dbReference type="InterPro" id="IPR036615">
    <property type="entry name" value="Mur_ligase_C_dom_sf"/>
</dbReference>
<evidence type="ECO:0000259" key="9">
    <source>
        <dbReference type="Pfam" id="PF01225"/>
    </source>
</evidence>
<dbReference type="GO" id="GO:0008360">
    <property type="term" value="P:regulation of cell shape"/>
    <property type="evidence" value="ECO:0007669"/>
    <property type="project" value="UniProtKB-KW"/>
</dbReference>
<feature type="domain" description="Mur ligase central" evidence="11">
    <location>
        <begin position="115"/>
        <end position="317"/>
    </location>
</feature>
<dbReference type="InterPro" id="IPR004101">
    <property type="entry name" value="Mur_ligase_C"/>
</dbReference>
<dbReference type="PANTHER" id="PTHR23135">
    <property type="entry name" value="MUR LIGASE FAMILY MEMBER"/>
    <property type="match status" value="1"/>
</dbReference>
<evidence type="ECO:0000256" key="1">
    <source>
        <dbReference type="ARBA" id="ARBA00004752"/>
    </source>
</evidence>
<dbReference type="AlphaFoldDB" id="A0A1Q2KV74"/>
<evidence type="ECO:0000259" key="10">
    <source>
        <dbReference type="Pfam" id="PF02875"/>
    </source>
</evidence>
<evidence type="ECO:0000313" key="12">
    <source>
        <dbReference type="EMBL" id="AQQ52026.1"/>
    </source>
</evidence>
<dbReference type="GO" id="GO:0051301">
    <property type="term" value="P:cell division"/>
    <property type="evidence" value="ECO:0007669"/>
    <property type="project" value="UniProtKB-KW"/>
</dbReference>
<dbReference type="SUPFAM" id="SSF63418">
    <property type="entry name" value="MurE/MurF N-terminal domain"/>
    <property type="match status" value="1"/>
</dbReference>
<dbReference type="PANTHER" id="PTHR23135:SF4">
    <property type="entry name" value="UDP-N-ACETYLMURAMOYL-L-ALANYL-D-GLUTAMATE--2,6-DIAMINOPIMELATE LIGASE MURE HOMOLOG, CHLOROPLASTIC"/>
    <property type="match status" value="1"/>
</dbReference>
<evidence type="ECO:0000256" key="8">
    <source>
        <dbReference type="RuleBase" id="RU004135"/>
    </source>
</evidence>
<feature type="domain" description="Mur ligase N-terminal catalytic" evidence="9">
    <location>
        <begin position="23"/>
        <end position="95"/>
    </location>
</feature>
<dbReference type="InterPro" id="IPR005761">
    <property type="entry name" value="UDP-N-AcMur-Glu-dNH2Pim_ligase"/>
</dbReference>
<dbReference type="Gene3D" id="3.90.190.20">
    <property type="entry name" value="Mur ligase, C-terminal domain"/>
    <property type="match status" value="1"/>
</dbReference>
<dbReference type="SUPFAM" id="SSF53244">
    <property type="entry name" value="MurD-like peptide ligases, peptide-binding domain"/>
    <property type="match status" value="1"/>
</dbReference>
<dbReference type="Gene3D" id="3.40.1390.10">
    <property type="entry name" value="MurE/MurF, N-terminal domain"/>
    <property type="match status" value="1"/>
</dbReference>
<dbReference type="Gene3D" id="3.40.1190.10">
    <property type="entry name" value="Mur-like, catalytic domain"/>
    <property type="match status" value="1"/>
</dbReference>
<reference evidence="12 13" key="1">
    <citation type="submission" date="2017-02" db="EMBL/GenBank/DDBJ databases">
        <title>The complete genomic sequence of a novel cold adapted crude oil-degrading bacterium Planococcus qaidamina Y42.</title>
        <authorList>
            <person name="Yang R."/>
        </authorList>
    </citation>
    <scope>NUCLEOTIDE SEQUENCE [LARGE SCALE GENOMIC DNA]</scope>
    <source>
        <strain evidence="12 13">Y42</strain>
    </source>
</reference>
<dbReference type="Pfam" id="PF01225">
    <property type="entry name" value="Mur_ligase"/>
    <property type="match status" value="1"/>
</dbReference>
<dbReference type="GO" id="GO:0071555">
    <property type="term" value="P:cell wall organization"/>
    <property type="evidence" value="ECO:0007669"/>
    <property type="project" value="UniProtKB-KW"/>
</dbReference>
<dbReference type="InterPro" id="IPR000713">
    <property type="entry name" value="Mur_ligase_N"/>
</dbReference>
<evidence type="ECO:0000313" key="13">
    <source>
        <dbReference type="Proteomes" id="UP000188184"/>
    </source>
</evidence>
<keyword evidence="5 8" id="KW-0573">Peptidoglycan synthesis</keyword>
<dbReference type="Pfam" id="PF02875">
    <property type="entry name" value="Mur_ligase_C"/>
    <property type="match status" value="1"/>
</dbReference>
<dbReference type="GO" id="GO:0009252">
    <property type="term" value="P:peptidoglycan biosynthetic process"/>
    <property type="evidence" value="ECO:0007669"/>
    <property type="project" value="UniProtKB-UniPathway"/>
</dbReference>
<keyword evidence="4 8" id="KW-0133">Cell shape</keyword>
<comment type="similarity">
    <text evidence="2">Belongs to the MurCDEF family. MurE subfamily.</text>
</comment>
<keyword evidence="7 8" id="KW-0961">Cell wall biogenesis/degradation</keyword>
<keyword evidence="3 8" id="KW-0132">Cell division</keyword>
<evidence type="ECO:0000256" key="2">
    <source>
        <dbReference type="ARBA" id="ARBA00005898"/>
    </source>
</evidence>
<dbReference type="GO" id="GO:0005737">
    <property type="term" value="C:cytoplasm"/>
    <property type="evidence" value="ECO:0007669"/>
    <property type="project" value="UniProtKB-SubCell"/>
</dbReference>
<dbReference type="GO" id="GO:0005524">
    <property type="term" value="F:ATP binding"/>
    <property type="evidence" value="ECO:0007669"/>
    <property type="project" value="InterPro"/>
</dbReference>
<keyword evidence="13" id="KW-1185">Reference proteome</keyword>
<dbReference type="NCBIfam" id="NF001126">
    <property type="entry name" value="PRK00139.1-4"/>
    <property type="match status" value="1"/>
</dbReference>
<dbReference type="EMBL" id="CP019640">
    <property type="protein sequence ID" value="AQQ52026.1"/>
    <property type="molecule type" value="Genomic_DNA"/>
</dbReference>
<dbReference type="NCBIfam" id="TIGR01085">
    <property type="entry name" value="murE"/>
    <property type="match status" value="1"/>
</dbReference>
<keyword evidence="6 8" id="KW-0131">Cell cycle</keyword>
<evidence type="ECO:0000256" key="7">
    <source>
        <dbReference type="ARBA" id="ARBA00023316"/>
    </source>
</evidence>
<dbReference type="Pfam" id="PF08245">
    <property type="entry name" value="Mur_ligase_M"/>
    <property type="match status" value="1"/>
</dbReference>
<dbReference type="InterPro" id="IPR036565">
    <property type="entry name" value="Mur-like_cat_sf"/>
</dbReference>
<dbReference type="KEGG" id="pmar:B0X71_02080"/>
<dbReference type="UniPathway" id="UPA00219"/>
<dbReference type="GO" id="GO:0016881">
    <property type="term" value="F:acid-amino acid ligase activity"/>
    <property type="evidence" value="ECO:0007669"/>
    <property type="project" value="InterPro"/>
</dbReference>
<dbReference type="Proteomes" id="UP000188184">
    <property type="component" value="Chromosome"/>
</dbReference>
<dbReference type="OrthoDB" id="9800958at2"/>
<comment type="pathway">
    <text evidence="1 8">Cell wall biogenesis; peptidoglycan biosynthesis.</text>
</comment>
<evidence type="ECO:0000259" key="11">
    <source>
        <dbReference type="Pfam" id="PF08245"/>
    </source>
</evidence>
<sequence length="496" mass="54564">MNLSFDKDFPIRSLSFHGPIQQEISSVIYNSENVTDGAVFVCIPGENTDGHFYIEEAVAKGAAVIIGSDAVVLDSYKNRFENVTFALVEDPREALALFSIALSEVVQDRLVKVGITGTNGKTTVAAYVRNLFNLVGMPCGLVGTNGVYTSKSKLAFKKTTPIKPLSADLHRIFSILTEHGDEAVSMEVTSIALDQKRTYGVEFEVAVHTNLSEEHLEYHKTIACYRQAKLKLFSQTKKAVVNLDDRGMAREILETADCPILTYSQKPGRGAHLTWTNVRHTAEGMRFDLIWQGDTHSVTMPLFADYNVGNMAAAIGALLQADIPMERVLPILPEVERVEGRFQLINGPEERRIIIDYAHTPVALNKVLKASNELKHNRLIALIAGIGIRDFGKMPKMARAAEGKADVLVVTVDHPGDHEPEVVINEVMKGFSIPHKQQVMTAMTRKAAVEAALQESGPGDIILLTSGCINGAQIIKGEYVPHSDEEIIDQFFLAQR</sequence>
<evidence type="ECO:0000256" key="6">
    <source>
        <dbReference type="ARBA" id="ARBA00023306"/>
    </source>
</evidence>
<evidence type="ECO:0000256" key="3">
    <source>
        <dbReference type="ARBA" id="ARBA00022618"/>
    </source>
</evidence>
<gene>
    <name evidence="12" type="ORF">B0X71_02080</name>
</gene>
<comment type="subcellular location">
    <subcellularLocation>
        <location evidence="8">Cytoplasm</location>
    </subcellularLocation>
</comment>
<evidence type="ECO:0000256" key="5">
    <source>
        <dbReference type="ARBA" id="ARBA00022984"/>
    </source>
</evidence>
<name>A0A1Q2KV74_9BACL</name>
<protein>
    <submittedName>
        <fullName evidence="12">UDP-N-acetylmuramoyl-L-alanyl-D-glutamate--2, 6-diaminopimelate ligase</fullName>
    </submittedName>
</protein>
<accession>A0A1Q2KV74</accession>
<dbReference type="InterPro" id="IPR013221">
    <property type="entry name" value="Mur_ligase_cen"/>
</dbReference>
<organism evidence="12 13">
    <name type="scientific">Planococcus lenghuensis</name>
    <dbReference type="NCBI Taxonomy" id="2213202"/>
    <lineage>
        <taxon>Bacteria</taxon>
        <taxon>Bacillati</taxon>
        <taxon>Bacillota</taxon>
        <taxon>Bacilli</taxon>
        <taxon>Bacillales</taxon>
        <taxon>Caryophanaceae</taxon>
        <taxon>Planococcus</taxon>
    </lineage>
</organism>
<feature type="domain" description="Mur ligase C-terminal" evidence="10">
    <location>
        <begin position="340"/>
        <end position="466"/>
    </location>
</feature>
<evidence type="ECO:0000256" key="4">
    <source>
        <dbReference type="ARBA" id="ARBA00022960"/>
    </source>
</evidence>
<dbReference type="SUPFAM" id="SSF53623">
    <property type="entry name" value="MurD-like peptide ligases, catalytic domain"/>
    <property type="match status" value="1"/>
</dbReference>
<dbReference type="InterPro" id="IPR035911">
    <property type="entry name" value="MurE/MurF_N"/>
</dbReference>